<dbReference type="AlphaFoldDB" id="A0A382F4G8"/>
<accession>A0A382F4G8</accession>
<dbReference type="EMBL" id="UINC01047966">
    <property type="protein sequence ID" value="SVB57908.1"/>
    <property type="molecule type" value="Genomic_DNA"/>
</dbReference>
<name>A0A382F4G8_9ZZZZ</name>
<reference evidence="1" key="1">
    <citation type="submission" date="2018-05" db="EMBL/GenBank/DDBJ databases">
        <authorList>
            <person name="Lanie J.A."/>
            <person name="Ng W.-L."/>
            <person name="Kazmierczak K.M."/>
            <person name="Andrzejewski T.M."/>
            <person name="Davidsen T.M."/>
            <person name="Wayne K.J."/>
            <person name="Tettelin H."/>
            <person name="Glass J.I."/>
            <person name="Rusch D."/>
            <person name="Podicherti R."/>
            <person name="Tsui H.-C.T."/>
            <person name="Winkler M.E."/>
        </authorList>
    </citation>
    <scope>NUCLEOTIDE SEQUENCE</scope>
</reference>
<evidence type="ECO:0000313" key="1">
    <source>
        <dbReference type="EMBL" id="SVB57908.1"/>
    </source>
</evidence>
<organism evidence="1">
    <name type="scientific">marine metagenome</name>
    <dbReference type="NCBI Taxonomy" id="408172"/>
    <lineage>
        <taxon>unclassified sequences</taxon>
        <taxon>metagenomes</taxon>
        <taxon>ecological metagenomes</taxon>
    </lineage>
</organism>
<proteinExistence type="predicted"/>
<gene>
    <name evidence="1" type="ORF">METZ01_LOCUS210762</name>
</gene>
<sequence>MNVISVATPFTISGLHSSQVLNHAWMVHDPEELLDVVRERIAEHNQEPH</sequence>
<protein>
    <submittedName>
        <fullName evidence="1">Uncharacterized protein</fullName>
    </submittedName>
</protein>